<keyword evidence="1" id="KW-1133">Transmembrane helix</keyword>
<dbReference type="Proteomes" id="UP000789941">
    <property type="component" value="Unassembled WGS sequence"/>
</dbReference>
<sequence length="166" mass="18156">MLKYAIVGFLILGFFISLVHADMGPGPSPPTVKIHMVRGDGTPETSITEITYHCMNTDDTSGGAVDPHVVVFGCTEGTCTNDGGWYYKFNPCFSFPYGYFSYELDGVTKQTENFETNSSYNNFEMTFNAETGENQGTYSSTGCCATGFLLLGLVSVFGIKYGVWLK</sequence>
<dbReference type="AlphaFoldDB" id="A0A5E4LRA3"/>
<name>A0A5E4LRA3_9ARCH</name>
<evidence type="ECO:0000313" key="3">
    <source>
        <dbReference type="Proteomes" id="UP000789941"/>
    </source>
</evidence>
<comment type="caution">
    <text evidence="2">The sequence shown here is derived from an EMBL/GenBank/DDBJ whole genome shotgun (WGS) entry which is preliminary data.</text>
</comment>
<accession>A0A5E4LRA3</accession>
<keyword evidence="1" id="KW-0812">Transmembrane</keyword>
<evidence type="ECO:0000313" key="2">
    <source>
        <dbReference type="EMBL" id="VVC04480.1"/>
    </source>
</evidence>
<gene>
    <name evidence="2" type="ORF">LFW2832_00975</name>
</gene>
<organism evidence="2 3">
    <name type="scientific">Candidatus Bilamarchaeum dharawalense</name>
    <dbReference type="NCBI Taxonomy" id="2885759"/>
    <lineage>
        <taxon>Archaea</taxon>
        <taxon>Candidatus Micrarchaeota</taxon>
        <taxon>Candidatus Micrarchaeia</taxon>
        <taxon>Candidatus Anstonellales</taxon>
        <taxon>Candidatus Bilamarchaeaceae</taxon>
        <taxon>Candidatus Bilamarchaeum</taxon>
    </lineage>
</organism>
<dbReference type="EMBL" id="CABMJJ010000009">
    <property type="protein sequence ID" value="VVC04480.1"/>
    <property type="molecule type" value="Genomic_DNA"/>
</dbReference>
<evidence type="ECO:0000256" key="1">
    <source>
        <dbReference type="SAM" id="Phobius"/>
    </source>
</evidence>
<protein>
    <submittedName>
        <fullName evidence="2">Uncharacterized protein</fullName>
    </submittedName>
</protein>
<keyword evidence="1" id="KW-0472">Membrane</keyword>
<proteinExistence type="predicted"/>
<reference evidence="2 3" key="1">
    <citation type="submission" date="2019-08" db="EMBL/GenBank/DDBJ databases">
        <authorList>
            <person name="Vazquez-Campos X."/>
        </authorList>
    </citation>
    <scope>NUCLEOTIDE SEQUENCE [LARGE SCALE GENOMIC DNA]</scope>
    <source>
        <strain evidence="2">LFW-283_2</strain>
    </source>
</reference>
<feature type="transmembrane region" description="Helical" evidence="1">
    <location>
        <begin position="145"/>
        <end position="163"/>
    </location>
</feature>